<dbReference type="InterPro" id="IPR020103">
    <property type="entry name" value="PsdUridine_synth_cat_dom_sf"/>
</dbReference>
<dbReference type="CDD" id="cd00165">
    <property type="entry name" value="S4"/>
    <property type="match status" value="1"/>
</dbReference>
<dbReference type="NCBIfam" id="TIGR00005">
    <property type="entry name" value="rluA_subfam"/>
    <property type="match status" value="1"/>
</dbReference>
<dbReference type="InterPro" id="IPR006145">
    <property type="entry name" value="PsdUridine_synth_RsuA/RluA"/>
</dbReference>
<evidence type="ECO:0000256" key="7">
    <source>
        <dbReference type="ARBA" id="ARBA00022884"/>
    </source>
</evidence>
<evidence type="ECO:0000256" key="13">
    <source>
        <dbReference type="PROSITE-ProRule" id="PRU00182"/>
    </source>
</evidence>
<comment type="catalytic activity">
    <reaction evidence="1">
        <text>uridine(955/2504/2580) in 23S rRNA = pseudouridine(955/2504/2580) in 23S rRNA</text>
        <dbReference type="Rhea" id="RHEA:42528"/>
        <dbReference type="Rhea" id="RHEA-COMP:10099"/>
        <dbReference type="Rhea" id="RHEA-COMP:10100"/>
        <dbReference type="ChEBI" id="CHEBI:65314"/>
        <dbReference type="ChEBI" id="CHEBI:65315"/>
        <dbReference type="EC" id="5.4.99.24"/>
    </reaction>
</comment>
<evidence type="ECO:0000256" key="12">
    <source>
        <dbReference type="PIRSR" id="PIRSR606225-1"/>
    </source>
</evidence>
<evidence type="ECO:0000259" key="15">
    <source>
        <dbReference type="Pfam" id="PF01479"/>
    </source>
</evidence>
<evidence type="ECO:0000256" key="3">
    <source>
        <dbReference type="ARBA" id="ARBA00010876"/>
    </source>
</evidence>
<dbReference type="PROSITE" id="PS50889">
    <property type="entry name" value="S4"/>
    <property type="match status" value="1"/>
</dbReference>
<accession>A0A2N5Y174</accession>
<sequence>MYRRDNKVGARGLRPTRRQLRRQPFVCLHACAYPDGTLRLRRQALLSSGKCVSGGRLFLHLDPGHTRRTIAVNGKCFNYQTFFLLKSDLILNEPKGAVRQQQIEADSAGQRLDNYLLKILKGVPKTRIYRGLRKGEFRINKGRVKADYRLVEGDILRIPPLHQPAPSAAPMIPGFWAAQIAQRIVHEDPGLLVINKPSGLAVHGGSGLNYGLIECLRQLRPEDRFLELVHRLDRDTSGLIMVARKPAVLRELHRQLRGEGVDKRYLALVAGRWPKERRIVEAPLQKNIVQSGERMVKVDREGKSAVTGFSIVEQFADATLVEARPITGRTHQIRVHAQFAGHPILGDSKYSDDQAETLARSIGLKRLFLHARSLRFSLPEQPPLQLEAALDDDLEFILKNLRK</sequence>
<dbReference type="CDD" id="cd02869">
    <property type="entry name" value="PseudoU_synth_RluA_like"/>
    <property type="match status" value="1"/>
</dbReference>
<feature type="domain" description="RNA-binding S4" evidence="15">
    <location>
        <begin position="110"/>
        <end position="155"/>
    </location>
</feature>
<keyword evidence="7 13" id="KW-0694">RNA-binding</keyword>
<dbReference type="InterPro" id="IPR050188">
    <property type="entry name" value="RluA_PseudoU_synthase"/>
</dbReference>
<dbReference type="EC" id="5.4.99.24" evidence="4"/>
<evidence type="ECO:0000256" key="2">
    <source>
        <dbReference type="ARBA" id="ARBA00002876"/>
    </source>
</evidence>
<comment type="similarity">
    <text evidence="3">Belongs to the pseudouridine synthase RluA family.</text>
</comment>
<dbReference type="Proteomes" id="UP000234845">
    <property type="component" value="Unassembled WGS sequence"/>
</dbReference>
<name>A0A2N5Y174_9GAMM</name>
<dbReference type="InterPro" id="IPR002942">
    <property type="entry name" value="S4_RNA-bd"/>
</dbReference>
<evidence type="ECO:0000256" key="6">
    <source>
        <dbReference type="ARBA" id="ARBA00022552"/>
    </source>
</evidence>
<comment type="function">
    <text evidence="2">Responsible for synthesis of pseudouridine from uracil at positions 955, 2504 and 2580 in 23S ribosomal RNA.</text>
</comment>
<evidence type="ECO:0000313" key="16">
    <source>
        <dbReference type="EMBL" id="PLW82143.1"/>
    </source>
</evidence>
<evidence type="ECO:0000313" key="17">
    <source>
        <dbReference type="Proteomes" id="UP000234845"/>
    </source>
</evidence>
<evidence type="ECO:0000256" key="9">
    <source>
        <dbReference type="ARBA" id="ARBA00030705"/>
    </source>
</evidence>
<evidence type="ECO:0000256" key="11">
    <source>
        <dbReference type="ARBA" id="ARBA00033053"/>
    </source>
</evidence>
<feature type="active site" evidence="12">
    <location>
        <position position="233"/>
    </location>
</feature>
<dbReference type="SUPFAM" id="SSF55174">
    <property type="entry name" value="Alpha-L RNA-binding motif"/>
    <property type="match status" value="1"/>
</dbReference>
<dbReference type="Gene3D" id="3.30.2350.10">
    <property type="entry name" value="Pseudouridine synthase"/>
    <property type="match status" value="1"/>
</dbReference>
<dbReference type="InterPro" id="IPR036986">
    <property type="entry name" value="S4_RNA-bd_sf"/>
</dbReference>
<keyword evidence="6" id="KW-0698">rRNA processing</keyword>
<organism evidence="16 17">
    <name type="scientific">Kineobactrum sediminis</name>
    <dbReference type="NCBI Taxonomy" id="1905677"/>
    <lineage>
        <taxon>Bacteria</taxon>
        <taxon>Pseudomonadati</taxon>
        <taxon>Pseudomonadota</taxon>
        <taxon>Gammaproteobacteria</taxon>
        <taxon>Cellvibrionales</taxon>
        <taxon>Halieaceae</taxon>
        <taxon>Kineobactrum</taxon>
    </lineage>
</organism>
<dbReference type="SUPFAM" id="SSF55120">
    <property type="entry name" value="Pseudouridine synthase"/>
    <property type="match status" value="1"/>
</dbReference>
<feature type="domain" description="Pseudouridine synthase RsuA/RluA-like" evidence="14">
    <location>
        <begin position="191"/>
        <end position="338"/>
    </location>
</feature>
<dbReference type="GO" id="GO:0000455">
    <property type="term" value="P:enzyme-directed rRNA pseudouridine synthesis"/>
    <property type="evidence" value="ECO:0007669"/>
    <property type="project" value="UniProtKB-ARBA"/>
</dbReference>
<dbReference type="Pfam" id="PF01479">
    <property type="entry name" value="S4"/>
    <property type="match status" value="1"/>
</dbReference>
<evidence type="ECO:0000256" key="5">
    <source>
        <dbReference type="ARBA" id="ARBA00017128"/>
    </source>
</evidence>
<dbReference type="NCBIfam" id="NF008249">
    <property type="entry name" value="PRK11025.1"/>
    <property type="match status" value="1"/>
</dbReference>
<dbReference type="InterPro" id="IPR006225">
    <property type="entry name" value="PsdUridine_synth_RluC/D"/>
</dbReference>
<dbReference type="Pfam" id="PF00849">
    <property type="entry name" value="PseudoU_synth_2"/>
    <property type="match status" value="1"/>
</dbReference>
<dbReference type="GO" id="GO:0160141">
    <property type="term" value="F:23S rRNA pseudouridine(955/2504/2580) synthase activity"/>
    <property type="evidence" value="ECO:0007669"/>
    <property type="project" value="UniProtKB-EC"/>
</dbReference>
<dbReference type="InterPro" id="IPR006224">
    <property type="entry name" value="PsdUridine_synth_RluA-like_CS"/>
</dbReference>
<dbReference type="PROSITE" id="PS01129">
    <property type="entry name" value="PSI_RLU"/>
    <property type="match status" value="1"/>
</dbReference>
<gene>
    <name evidence="16" type="ORF">CWI75_10135</name>
</gene>
<evidence type="ECO:0000256" key="8">
    <source>
        <dbReference type="ARBA" id="ARBA00023235"/>
    </source>
</evidence>
<evidence type="ECO:0000259" key="14">
    <source>
        <dbReference type="Pfam" id="PF00849"/>
    </source>
</evidence>
<keyword evidence="17" id="KW-1185">Reference proteome</keyword>
<evidence type="ECO:0000256" key="4">
    <source>
        <dbReference type="ARBA" id="ARBA00012785"/>
    </source>
</evidence>
<protein>
    <recommendedName>
        <fullName evidence="5">Ribosomal large subunit pseudouridine synthase C</fullName>
        <ecNumber evidence="4">5.4.99.24</ecNumber>
    </recommendedName>
    <alternativeName>
        <fullName evidence="9">23S rRNA pseudouridine(955/2504/2580) synthase</fullName>
    </alternativeName>
    <alternativeName>
        <fullName evidence="10">rRNA pseudouridylate synthase C</fullName>
    </alternativeName>
    <alternativeName>
        <fullName evidence="11">rRNA-uridine isomerase C</fullName>
    </alternativeName>
</protein>
<evidence type="ECO:0000256" key="1">
    <source>
        <dbReference type="ARBA" id="ARBA00000381"/>
    </source>
</evidence>
<comment type="caution">
    <text evidence="16">The sequence shown here is derived from an EMBL/GenBank/DDBJ whole genome shotgun (WGS) entry which is preliminary data.</text>
</comment>
<dbReference type="OrthoDB" id="9807829at2"/>
<dbReference type="Gene3D" id="3.10.290.10">
    <property type="entry name" value="RNA-binding S4 domain"/>
    <property type="match status" value="1"/>
</dbReference>
<dbReference type="PANTHER" id="PTHR21600">
    <property type="entry name" value="MITOCHONDRIAL RNA PSEUDOURIDINE SYNTHASE"/>
    <property type="match status" value="1"/>
</dbReference>
<keyword evidence="8" id="KW-0413">Isomerase</keyword>
<dbReference type="PANTHER" id="PTHR21600:SF92">
    <property type="entry name" value="RIBOSOMAL LARGE SUBUNIT PSEUDOURIDINE SYNTHASE C"/>
    <property type="match status" value="1"/>
</dbReference>
<dbReference type="GO" id="GO:0003723">
    <property type="term" value="F:RNA binding"/>
    <property type="evidence" value="ECO:0007669"/>
    <property type="project" value="UniProtKB-KW"/>
</dbReference>
<dbReference type="EMBL" id="PKLZ01000008">
    <property type="protein sequence ID" value="PLW82143.1"/>
    <property type="molecule type" value="Genomic_DNA"/>
</dbReference>
<reference evidence="17" key="1">
    <citation type="submission" date="2017-11" db="EMBL/GenBank/DDBJ databases">
        <title>The draft genome sequence of Chromatocurvus sp. F02.</title>
        <authorList>
            <person name="Du Z.-J."/>
            <person name="Chang Y.-Q."/>
        </authorList>
    </citation>
    <scope>NUCLEOTIDE SEQUENCE [LARGE SCALE GENOMIC DNA]</scope>
    <source>
        <strain evidence="17">F02</strain>
    </source>
</reference>
<evidence type="ECO:0000256" key="10">
    <source>
        <dbReference type="ARBA" id="ARBA00031975"/>
    </source>
</evidence>
<proteinExistence type="inferred from homology"/>
<dbReference type="AlphaFoldDB" id="A0A2N5Y174"/>